<evidence type="ECO:0000313" key="4">
    <source>
        <dbReference type="Proteomes" id="UP000626210"/>
    </source>
</evidence>
<reference evidence="4" key="1">
    <citation type="journal article" date="2019" name="Int. J. Syst. Evol. Microbiol.">
        <title>The Global Catalogue of Microorganisms (GCM) 10K type strain sequencing project: providing services to taxonomists for standard genome sequencing and annotation.</title>
        <authorList>
            <consortium name="The Broad Institute Genomics Platform"/>
            <consortium name="The Broad Institute Genome Sequencing Center for Infectious Disease"/>
            <person name="Wu L."/>
            <person name="Ma J."/>
        </authorList>
    </citation>
    <scope>NUCLEOTIDE SEQUENCE [LARGE SCALE GENOMIC DNA]</scope>
    <source>
        <strain evidence="4">KCTC 23314</strain>
    </source>
</reference>
<accession>A0ABQ3FZ11</accession>
<name>A0ABQ3FZ11_9BURK</name>
<dbReference type="Proteomes" id="UP000626210">
    <property type="component" value="Unassembled WGS sequence"/>
</dbReference>
<evidence type="ECO:0000313" key="3">
    <source>
        <dbReference type="EMBL" id="GHC77927.1"/>
    </source>
</evidence>
<dbReference type="RefSeq" id="WP_189686600.1">
    <property type="nucleotide sequence ID" value="NZ_BMYK01000004.1"/>
</dbReference>
<evidence type="ECO:0000256" key="1">
    <source>
        <dbReference type="SAM" id="MobiDB-lite"/>
    </source>
</evidence>
<keyword evidence="2" id="KW-0472">Membrane</keyword>
<dbReference type="InterPro" id="IPR021382">
    <property type="entry name" value="DUF3014"/>
</dbReference>
<dbReference type="Pfam" id="PF11219">
    <property type="entry name" value="DUF3014"/>
    <property type="match status" value="1"/>
</dbReference>
<keyword evidence="2" id="KW-0812">Transmembrane</keyword>
<dbReference type="EMBL" id="BMYK01000004">
    <property type="protein sequence ID" value="GHC77927.1"/>
    <property type="molecule type" value="Genomic_DNA"/>
</dbReference>
<evidence type="ECO:0008006" key="5">
    <source>
        <dbReference type="Google" id="ProtNLM"/>
    </source>
</evidence>
<gene>
    <name evidence="3" type="ORF">GCM10007320_17820</name>
</gene>
<comment type="caution">
    <text evidence="3">The sequence shown here is derived from an EMBL/GenBank/DDBJ whole genome shotgun (WGS) entry which is preliminary data.</text>
</comment>
<organism evidence="3 4">
    <name type="scientific">Pseudorhodoferax aquiterrae</name>
    <dbReference type="NCBI Taxonomy" id="747304"/>
    <lineage>
        <taxon>Bacteria</taxon>
        <taxon>Pseudomonadati</taxon>
        <taxon>Pseudomonadota</taxon>
        <taxon>Betaproteobacteria</taxon>
        <taxon>Burkholderiales</taxon>
        <taxon>Comamonadaceae</taxon>
    </lineage>
</organism>
<protein>
    <recommendedName>
        <fullName evidence="5">DUF3014 domain-containing protein</fullName>
    </recommendedName>
</protein>
<proteinExistence type="predicted"/>
<feature type="compositionally biased region" description="Low complexity" evidence="1">
    <location>
        <begin position="50"/>
        <end position="60"/>
    </location>
</feature>
<evidence type="ECO:0000256" key="2">
    <source>
        <dbReference type="SAM" id="Phobius"/>
    </source>
</evidence>
<feature type="region of interest" description="Disordered" evidence="1">
    <location>
        <begin position="45"/>
        <end position="84"/>
    </location>
</feature>
<sequence>MPAPDHRDLHPPRASGSSWMLGLLALALAAGGAWWFWGRPAEPAPPAPAPVVSAPAEPAASTPPPQAAASGPQHPIEVPQPQGQPLPALAEADGAVTDALVELLGRGPVQALLLTDGFVRRVVATVDNLPRASAPARLWPVQPTPQRFLVQGEGEQAVVAPTNAGRYGALLSFAEAIPLERAVQLYGRLYPLFQQAYEELGYPGRYFNDRLVAVLDHLLQAPEPQGPLAVRLLEVRGEVADPRPWVRWEFADPQLQSLSAGQKMLVRMGPANAKRAKTLLTKLRRLVAAGAATAPVLSAPAPSTASAASAPR</sequence>
<keyword evidence="2" id="KW-1133">Transmembrane helix</keyword>
<keyword evidence="4" id="KW-1185">Reference proteome</keyword>
<feature type="transmembrane region" description="Helical" evidence="2">
    <location>
        <begin position="20"/>
        <end position="37"/>
    </location>
</feature>